<keyword evidence="2" id="KW-1185">Reference proteome</keyword>
<dbReference type="AlphaFoldDB" id="W6QEW4"/>
<evidence type="ECO:0000313" key="2">
    <source>
        <dbReference type="Proteomes" id="UP000030686"/>
    </source>
</evidence>
<protein>
    <submittedName>
        <fullName evidence="1">Genomic scaffold, ProqFM164S03</fullName>
    </submittedName>
</protein>
<dbReference type="Proteomes" id="UP000030686">
    <property type="component" value="Unassembled WGS sequence"/>
</dbReference>
<sequence>MTSTISRPLGLLVHIFYRAAIISPAYSEESLCQSN</sequence>
<organism evidence="1 2">
    <name type="scientific">Penicillium roqueforti (strain FM164)</name>
    <dbReference type="NCBI Taxonomy" id="1365484"/>
    <lineage>
        <taxon>Eukaryota</taxon>
        <taxon>Fungi</taxon>
        <taxon>Dikarya</taxon>
        <taxon>Ascomycota</taxon>
        <taxon>Pezizomycotina</taxon>
        <taxon>Eurotiomycetes</taxon>
        <taxon>Eurotiomycetidae</taxon>
        <taxon>Eurotiales</taxon>
        <taxon>Aspergillaceae</taxon>
        <taxon>Penicillium</taxon>
    </lineage>
</organism>
<gene>
    <name evidence="1" type="ORF">PROQFM164_S03g001742</name>
</gene>
<accession>W6QEW4</accession>
<evidence type="ECO:0000313" key="1">
    <source>
        <dbReference type="EMBL" id="CDM35015.1"/>
    </source>
</evidence>
<dbReference type="EMBL" id="HG792017">
    <property type="protein sequence ID" value="CDM35015.1"/>
    <property type="molecule type" value="Genomic_DNA"/>
</dbReference>
<reference evidence="1" key="1">
    <citation type="journal article" date="2014" name="Nat. Commun.">
        <title>Multiple recent horizontal transfers of a large genomic region in cheese making fungi.</title>
        <authorList>
            <person name="Cheeseman K."/>
            <person name="Ropars J."/>
            <person name="Renault P."/>
            <person name="Dupont J."/>
            <person name="Gouzy J."/>
            <person name="Branca A."/>
            <person name="Abraham A.L."/>
            <person name="Ceppi M."/>
            <person name="Conseiller E."/>
            <person name="Debuchy R."/>
            <person name="Malagnac F."/>
            <person name="Goarin A."/>
            <person name="Silar P."/>
            <person name="Lacoste S."/>
            <person name="Sallet E."/>
            <person name="Bensimon A."/>
            <person name="Giraud T."/>
            <person name="Brygoo Y."/>
        </authorList>
    </citation>
    <scope>NUCLEOTIDE SEQUENCE [LARGE SCALE GENOMIC DNA]</scope>
    <source>
        <strain evidence="1">FM164</strain>
    </source>
</reference>
<proteinExistence type="predicted"/>
<name>W6QEW4_PENRF</name>